<dbReference type="InterPro" id="IPR044834">
    <property type="entry name" value="PATL"/>
</dbReference>
<dbReference type="Pfam" id="PF00650">
    <property type="entry name" value="CRAL_TRIO"/>
    <property type="match status" value="1"/>
</dbReference>
<protein>
    <submittedName>
        <fullName evidence="3">Patellin-3</fullName>
    </submittedName>
</protein>
<evidence type="ECO:0000259" key="2">
    <source>
        <dbReference type="Pfam" id="PF00650"/>
    </source>
</evidence>
<dbReference type="AlphaFoldDB" id="A0A6A1WMT7"/>
<name>A0A6A1WMT7_9ROSI</name>
<dbReference type="PANTHER" id="PTHR45932:SF17">
    <property type="entry name" value="CELLULAR RETINALDEHYDE-BINDING_TRIPLE FUNCTION DOMAIN-CONTAINING PROTEIN"/>
    <property type="match status" value="1"/>
</dbReference>
<dbReference type="InterPro" id="IPR036865">
    <property type="entry name" value="CRAL-TRIO_dom_sf"/>
</dbReference>
<evidence type="ECO:0000256" key="1">
    <source>
        <dbReference type="SAM" id="MobiDB-lite"/>
    </source>
</evidence>
<feature type="domain" description="CRAL-TRIO" evidence="2">
    <location>
        <begin position="95"/>
        <end position="170"/>
    </location>
</feature>
<feature type="compositionally biased region" description="Polar residues" evidence="1">
    <location>
        <begin position="1"/>
        <end position="16"/>
    </location>
</feature>
<accession>A0A6A1WMT7</accession>
<reference evidence="3 4" key="1">
    <citation type="journal article" date="2019" name="Plant Biotechnol. J.">
        <title>The red bayberry genome and genetic basis of sex determination.</title>
        <authorList>
            <person name="Jia H.M."/>
            <person name="Jia H.J."/>
            <person name="Cai Q.L."/>
            <person name="Wang Y."/>
            <person name="Zhao H.B."/>
            <person name="Yang W.F."/>
            <person name="Wang G.Y."/>
            <person name="Li Y.H."/>
            <person name="Zhan D.L."/>
            <person name="Shen Y.T."/>
            <person name="Niu Q.F."/>
            <person name="Chang L."/>
            <person name="Qiu J."/>
            <person name="Zhao L."/>
            <person name="Xie H.B."/>
            <person name="Fu W.Y."/>
            <person name="Jin J."/>
            <person name="Li X.W."/>
            <person name="Jiao Y."/>
            <person name="Zhou C.C."/>
            <person name="Tu T."/>
            <person name="Chai C.Y."/>
            <person name="Gao J.L."/>
            <person name="Fan L.J."/>
            <person name="van de Weg E."/>
            <person name="Wang J.Y."/>
            <person name="Gao Z.S."/>
        </authorList>
    </citation>
    <scope>NUCLEOTIDE SEQUENCE [LARGE SCALE GENOMIC DNA]</scope>
    <source>
        <tissue evidence="3">Leaves</tissue>
    </source>
</reference>
<dbReference type="SUPFAM" id="SSF52087">
    <property type="entry name" value="CRAL/TRIO domain"/>
    <property type="match status" value="1"/>
</dbReference>
<dbReference type="Proteomes" id="UP000516437">
    <property type="component" value="Chromosome 1"/>
</dbReference>
<gene>
    <name evidence="3" type="ORF">CJ030_MR1G019149</name>
</gene>
<keyword evidence="4" id="KW-1185">Reference proteome</keyword>
<dbReference type="PANTHER" id="PTHR45932">
    <property type="entry name" value="PATELLIN-1"/>
    <property type="match status" value="1"/>
</dbReference>
<feature type="region of interest" description="Disordered" evidence="1">
    <location>
        <begin position="1"/>
        <end position="48"/>
    </location>
</feature>
<evidence type="ECO:0000313" key="4">
    <source>
        <dbReference type="Proteomes" id="UP000516437"/>
    </source>
</evidence>
<comment type="caution">
    <text evidence="3">The sequence shown here is derived from an EMBL/GenBank/DDBJ whole genome shotgun (WGS) entry which is preliminary data.</text>
</comment>
<proteinExistence type="predicted"/>
<sequence length="193" mass="22801">MSSLHLSKKLYTSSFCHEQPPPPPAKDAEDQKADSPSKVEEKEDKPEALAPLTLEERFQGQRCIRYKKKKNTVHWRKEFEIDELLEEDLGSDLKKVVFMLDFDKEGHPVCYNVYGEFQKKELYQKTFFDEEKRQKFLRRRILFLERSIRKLDFSLDGISTIVQVNDLKNSRGPSYGVFCLEREEDEWSVLCVV</sequence>
<dbReference type="InterPro" id="IPR001251">
    <property type="entry name" value="CRAL-TRIO_dom"/>
</dbReference>
<feature type="compositionally biased region" description="Basic and acidic residues" evidence="1">
    <location>
        <begin position="26"/>
        <end position="47"/>
    </location>
</feature>
<dbReference type="OrthoDB" id="75724at2759"/>
<dbReference type="Gene3D" id="3.40.525.10">
    <property type="entry name" value="CRAL-TRIO lipid binding domain"/>
    <property type="match status" value="1"/>
</dbReference>
<organism evidence="3 4">
    <name type="scientific">Morella rubra</name>
    <name type="common">Chinese bayberry</name>
    <dbReference type="NCBI Taxonomy" id="262757"/>
    <lineage>
        <taxon>Eukaryota</taxon>
        <taxon>Viridiplantae</taxon>
        <taxon>Streptophyta</taxon>
        <taxon>Embryophyta</taxon>
        <taxon>Tracheophyta</taxon>
        <taxon>Spermatophyta</taxon>
        <taxon>Magnoliopsida</taxon>
        <taxon>eudicotyledons</taxon>
        <taxon>Gunneridae</taxon>
        <taxon>Pentapetalae</taxon>
        <taxon>rosids</taxon>
        <taxon>fabids</taxon>
        <taxon>Fagales</taxon>
        <taxon>Myricaceae</taxon>
        <taxon>Morella</taxon>
    </lineage>
</organism>
<dbReference type="GO" id="GO:0008289">
    <property type="term" value="F:lipid binding"/>
    <property type="evidence" value="ECO:0007669"/>
    <property type="project" value="InterPro"/>
</dbReference>
<evidence type="ECO:0000313" key="3">
    <source>
        <dbReference type="EMBL" id="KAB1226592.1"/>
    </source>
</evidence>
<dbReference type="EMBL" id="RXIC02000019">
    <property type="protein sequence ID" value="KAB1226592.1"/>
    <property type="molecule type" value="Genomic_DNA"/>
</dbReference>